<feature type="domain" description="Glycosyl hydrolase family 4 C-terminal" evidence="10">
    <location>
        <begin position="203"/>
        <end position="432"/>
    </location>
</feature>
<evidence type="ECO:0000256" key="4">
    <source>
        <dbReference type="ARBA" id="ARBA00022801"/>
    </source>
</evidence>
<accession>A0ABY2F7R5</accession>
<evidence type="ECO:0000256" key="2">
    <source>
        <dbReference type="ARBA" id="ARBA00010141"/>
    </source>
</evidence>
<dbReference type="Pfam" id="PF02056">
    <property type="entry name" value="Glyco_hydro_4"/>
    <property type="match status" value="1"/>
</dbReference>
<keyword evidence="12" id="KW-1185">Reference proteome</keyword>
<evidence type="ECO:0000256" key="7">
    <source>
        <dbReference type="ARBA" id="ARBA00023277"/>
    </source>
</evidence>
<gene>
    <name evidence="11" type="ORF">EV137_7220</name>
</gene>
<protein>
    <submittedName>
        <fullName evidence="11">Alpha-galactosidase</fullName>
    </submittedName>
</protein>
<keyword evidence="7" id="KW-0119">Carbohydrate metabolism</keyword>
<dbReference type="PRINTS" id="PR00732">
    <property type="entry name" value="GLHYDRLASE4"/>
</dbReference>
<comment type="cofactor">
    <cofactor evidence="1">
        <name>Mn(2+)</name>
        <dbReference type="ChEBI" id="CHEBI:29035"/>
    </cofactor>
</comment>
<evidence type="ECO:0000256" key="8">
    <source>
        <dbReference type="ARBA" id="ARBA00023295"/>
    </source>
</evidence>
<dbReference type="InterPro" id="IPR015955">
    <property type="entry name" value="Lactate_DH/Glyco_Ohase_4_C"/>
</dbReference>
<evidence type="ECO:0000256" key="3">
    <source>
        <dbReference type="ARBA" id="ARBA00022723"/>
    </source>
</evidence>
<dbReference type="Pfam" id="PF11975">
    <property type="entry name" value="Glyco_hydro_4C"/>
    <property type="match status" value="1"/>
</dbReference>
<dbReference type="InterPro" id="IPR036291">
    <property type="entry name" value="NAD(P)-bd_dom_sf"/>
</dbReference>
<comment type="cofactor">
    <cofactor evidence="9">
        <name>NAD(+)</name>
        <dbReference type="ChEBI" id="CHEBI:57540"/>
    </cofactor>
    <text evidence="9">Binds 1 NAD(+) per subunit.</text>
</comment>
<organism evidence="11 12">
    <name type="scientific">Kribbella pratensis</name>
    <dbReference type="NCBI Taxonomy" id="2512112"/>
    <lineage>
        <taxon>Bacteria</taxon>
        <taxon>Bacillati</taxon>
        <taxon>Actinomycetota</taxon>
        <taxon>Actinomycetes</taxon>
        <taxon>Propionibacteriales</taxon>
        <taxon>Kribbellaceae</taxon>
        <taxon>Kribbella</taxon>
    </lineage>
</organism>
<dbReference type="CDD" id="cd05297">
    <property type="entry name" value="GH4_alpha_glucosidase_galactosidase"/>
    <property type="match status" value="1"/>
</dbReference>
<evidence type="ECO:0000256" key="5">
    <source>
        <dbReference type="ARBA" id="ARBA00023027"/>
    </source>
</evidence>
<keyword evidence="4 9" id="KW-0378">Hydrolase</keyword>
<comment type="caution">
    <text evidence="11">The sequence shown here is derived from an EMBL/GenBank/DDBJ whole genome shotgun (WGS) entry which is preliminary data.</text>
</comment>
<evidence type="ECO:0000256" key="6">
    <source>
        <dbReference type="ARBA" id="ARBA00023211"/>
    </source>
</evidence>
<dbReference type="PANTHER" id="PTHR32092:SF6">
    <property type="entry name" value="ALPHA-GALACTOSIDASE"/>
    <property type="match status" value="1"/>
</dbReference>
<evidence type="ECO:0000313" key="12">
    <source>
        <dbReference type="Proteomes" id="UP000295060"/>
    </source>
</evidence>
<dbReference type="NCBIfam" id="NF011657">
    <property type="entry name" value="PRK15076.1"/>
    <property type="match status" value="1"/>
</dbReference>
<dbReference type="InterPro" id="IPR001088">
    <property type="entry name" value="Glyco_hydro_4"/>
</dbReference>
<proteinExistence type="inferred from homology"/>
<dbReference type="Proteomes" id="UP000295060">
    <property type="component" value="Unassembled WGS sequence"/>
</dbReference>
<keyword evidence="3" id="KW-0479">Metal-binding</keyword>
<dbReference type="SUPFAM" id="SSF56327">
    <property type="entry name" value="LDH C-terminal domain-like"/>
    <property type="match status" value="1"/>
</dbReference>
<dbReference type="InterPro" id="IPR053715">
    <property type="entry name" value="GH4_Enzyme_sf"/>
</dbReference>
<keyword evidence="5 9" id="KW-0520">NAD</keyword>
<keyword evidence="6" id="KW-0464">Manganese</keyword>
<reference evidence="11 12" key="1">
    <citation type="submission" date="2019-03" db="EMBL/GenBank/DDBJ databases">
        <title>Genomic Encyclopedia of Type Strains, Phase III (KMG-III): the genomes of soil and plant-associated and newly described type strains.</title>
        <authorList>
            <person name="Whitman W."/>
        </authorList>
    </citation>
    <scope>NUCLEOTIDE SEQUENCE [LARGE SCALE GENOMIC DNA]</scope>
    <source>
        <strain evidence="11 12">VKMAc-2574</strain>
    </source>
</reference>
<sequence>MKAFTDEGTTMAKIAIIGAGGYVFPFRLIGDLLSFPALQNSTLALMDIDAERLERTATAARELIEHHGLPAAVLETTDRKEALDAADYVIITFQVGGVDAYRHDVEIPRRYGIDQTVGDTVGPGGVFRFLRSVPAYRELASDIHALCPGAQVINYANPMAMATWYLTSLGLRPVGLCHSVQGTTRMLARELDIPYGEVRYLSAGINHQAWILDFRRGNQDLYPDLRRRMQRHLNWQDTTGLADDDGDHSGVDRGVSTYEGGIERVRTSIMDAFGYFHTESSHHASEYLPYFRKNPELVRDFVPVRWDYYEICRDHDEDEKIITALAELKDELAPSVEYGAVIVNSMETNRPGVIYGNVENREIIPNLPEGSCVEVPCLVDGNGIQPIAVGPLPPQCAAVNRTNVNVQELAVQAALTGNREHVYQAVMLDPLTGAQLTLQQIRTMVDELFEAHAPLLPSELL</sequence>
<dbReference type="PANTHER" id="PTHR32092">
    <property type="entry name" value="6-PHOSPHO-BETA-GLUCOSIDASE-RELATED"/>
    <property type="match status" value="1"/>
</dbReference>
<comment type="similarity">
    <text evidence="2 9">Belongs to the glycosyl hydrolase 4 family.</text>
</comment>
<evidence type="ECO:0000259" key="10">
    <source>
        <dbReference type="Pfam" id="PF11975"/>
    </source>
</evidence>
<name>A0ABY2F7R5_9ACTN</name>
<keyword evidence="8 9" id="KW-0326">Glycosidase</keyword>
<dbReference type="InterPro" id="IPR022616">
    <property type="entry name" value="Glyco_hydro_4_C"/>
</dbReference>
<dbReference type="Gene3D" id="3.90.1820.10">
    <property type="entry name" value="AglA-like glucosidase"/>
    <property type="match status" value="1"/>
</dbReference>
<dbReference type="EMBL" id="SODU01000004">
    <property type="protein sequence ID" value="TDW84408.1"/>
    <property type="molecule type" value="Genomic_DNA"/>
</dbReference>
<evidence type="ECO:0000313" key="11">
    <source>
        <dbReference type="EMBL" id="TDW84408.1"/>
    </source>
</evidence>
<evidence type="ECO:0000256" key="1">
    <source>
        <dbReference type="ARBA" id="ARBA00001936"/>
    </source>
</evidence>
<dbReference type="SUPFAM" id="SSF51735">
    <property type="entry name" value="NAD(P)-binding Rossmann-fold domains"/>
    <property type="match status" value="1"/>
</dbReference>
<evidence type="ECO:0000256" key="9">
    <source>
        <dbReference type="RuleBase" id="RU361152"/>
    </source>
</evidence>